<evidence type="ECO:0000313" key="1">
    <source>
        <dbReference type="EMBL" id="GBM13508.1"/>
    </source>
</evidence>
<evidence type="ECO:0000313" key="4">
    <source>
        <dbReference type="Proteomes" id="UP000499080"/>
    </source>
</evidence>
<dbReference type="Proteomes" id="UP000499080">
    <property type="component" value="Unassembled WGS sequence"/>
</dbReference>
<proteinExistence type="predicted"/>
<keyword evidence="4" id="KW-1185">Reference proteome</keyword>
<organism evidence="1 4">
    <name type="scientific">Araneus ventricosus</name>
    <name type="common">Orbweaver spider</name>
    <name type="synonym">Epeira ventricosa</name>
    <dbReference type="NCBI Taxonomy" id="182803"/>
    <lineage>
        <taxon>Eukaryota</taxon>
        <taxon>Metazoa</taxon>
        <taxon>Ecdysozoa</taxon>
        <taxon>Arthropoda</taxon>
        <taxon>Chelicerata</taxon>
        <taxon>Arachnida</taxon>
        <taxon>Araneae</taxon>
        <taxon>Araneomorphae</taxon>
        <taxon>Entelegynae</taxon>
        <taxon>Araneoidea</taxon>
        <taxon>Araneidae</taxon>
        <taxon>Araneus</taxon>
    </lineage>
</organism>
<dbReference type="EMBL" id="BGPR01166060">
    <property type="protein sequence ID" value="GBM13635.1"/>
    <property type="molecule type" value="Genomic_DNA"/>
</dbReference>
<gene>
    <name evidence="2" type="ORF">AVEN_202304_1</name>
    <name evidence="3" type="ORF">AVEN_235815_1</name>
    <name evidence="1" type="ORF">AVEN_265677_1</name>
</gene>
<dbReference type="Gene3D" id="2.60.40.10">
    <property type="entry name" value="Immunoglobulins"/>
    <property type="match status" value="1"/>
</dbReference>
<dbReference type="EMBL" id="BGPR01166022">
    <property type="protein sequence ID" value="GBM13508.1"/>
    <property type="molecule type" value="Genomic_DNA"/>
</dbReference>
<feature type="non-terminal residue" evidence="1">
    <location>
        <position position="1"/>
    </location>
</feature>
<dbReference type="AlphaFoldDB" id="A0A4Y2DBV7"/>
<dbReference type="EMBL" id="BGPR01166070">
    <property type="protein sequence ID" value="GBM13666.1"/>
    <property type="molecule type" value="Genomic_DNA"/>
</dbReference>
<evidence type="ECO:0008006" key="5">
    <source>
        <dbReference type="Google" id="ProtNLM"/>
    </source>
</evidence>
<name>A0A4Y2DBV7_ARAVE</name>
<accession>A0A4Y2DBV7</accession>
<dbReference type="InterPro" id="IPR013783">
    <property type="entry name" value="Ig-like_fold"/>
</dbReference>
<reference evidence="1 4" key="1">
    <citation type="journal article" date="2019" name="Sci. Rep.">
        <title>Orb-weaving spider Araneus ventricosus genome elucidates the spidroin gene catalogue.</title>
        <authorList>
            <person name="Kono N."/>
            <person name="Nakamura H."/>
            <person name="Ohtoshi R."/>
            <person name="Moran D.A.P."/>
            <person name="Shinohara A."/>
            <person name="Yoshida Y."/>
            <person name="Fujiwara M."/>
            <person name="Mori M."/>
            <person name="Tomita M."/>
            <person name="Arakawa K."/>
        </authorList>
    </citation>
    <scope>NUCLEOTIDE SEQUENCE [LARGE SCALE GENOMIC DNA]</scope>
</reference>
<evidence type="ECO:0000313" key="3">
    <source>
        <dbReference type="EMBL" id="GBM13666.1"/>
    </source>
</evidence>
<evidence type="ECO:0000313" key="2">
    <source>
        <dbReference type="EMBL" id="GBM13635.1"/>
    </source>
</evidence>
<dbReference type="SUPFAM" id="SSF48726">
    <property type="entry name" value="Immunoglobulin"/>
    <property type="match status" value="2"/>
</dbReference>
<protein>
    <recommendedName>
        <fullName evidence="5">Down syndrome cell adhesion molecule-like protein Dscam2</fullName>
    </recommendedName>
</protein>
<comment type="caution">
    <text evidence="1">The sequence shown here is derived from an EMBL/GenBank/DDBJ whole genome shotgun (WGS) entry which is preliminary data.</text>
</comment>
<dbReference type="InterPro" id="IPR036179">
    <property type="entry name" value="Ig-like_dom_sf"/>
</dbReference>
<sequence>TDIRVEDSGEYQCHVANDVGSTYHASRLNVYGSPFVRRMQNITAISGEDLVMRCPYGGHPIKGIRWLKGN</sequence>
<dbReference type="OrthoDB" id="6427274at2759"/>